<evidence type="ECO:0000313" key="1">
    <source>
        <dbReference type="EMBL" id="KAL0468473.1"/>
    </source>
</evidence>
<keyword evidence="2" id="KW-1185">Reference proteome</keyword>
<comment type="caution">
    <text evidence="1">The sequence shown here is derived from an EMBL/GenBank/DDBJ whole genome shotgun (WGS) entry which is preliminary data.</text>
</comment>
<name>A0ABR3D702_NEUIN</name>
<proteinExistence type="predicted"/>
<dbReference type="EMBL" id="JAVLET010000007">
    <property type="protein sequence ID" value="KAL0468473.1"/>
    <property type="molecule type" value="Genomic_DNA"/>
</dbReference>
<accession>A0ABR3D702</accession>
<dbReference type="Proteomes" id="UP001451303">
    <property type="component" value="Unassembled WGS sequence"/>
</dbReference>
<evidence type="ECO:0000313" key="2">
    <source>
        <dbReference type="Proteomes" id="UP001451303"/>
    </source>
</evidence>
<organism evidence="1 2">
    <name type="scientific">Neurospora intermedia</name>
    <dbReference type="NCBI Taxonomy" id="5142"/>
    <lineage>
        <taxon>Eukaryota</taxon>
        <taxon>Fungi</taxon>
        <taxon>Dikarya</taxon>
        <taxon>Ascomycota</taxon>
        <taxon>Pezizomycotina</taxon>
        <taxon>Sordariomycetes</taxon>
        <taxon>Sordariomycetidae</taxon>
        <taxon>Sordariales</taxon>
        <taxon>Sordariaceae</taxon>
        <taxon>Neurospora</taxon>
    </lineage>
</organism>
<sequence>MAEPDEEVTKLRVGRLRKQDPLDANVQQSGLRVFHVTSALGVSWVEDDVCGSYMYERGGNHGRHRRATCVVIPNEEAIQSVSGENRKLKHTYIRSFNHIIYVPQIHRTMSLIHLEVHSALIDLSAWPYRPATFGPTLDSQQERAPSEDYDIDEYHDTVATLGAQRGFIRRVGGGWLIRRKRKIKTKSLQRQLNTPPTPKTIIAPSNTLRLTSRVQSLRRSFMSLSVRVEDEGEQEEGKRQRGNVG</sequence>
<gene>
    <name evidence="1" type="ORF">QR685DRAFT_546306</name>
</gene>
<reference evidence="1 2" key="1">
    <citation type="submission" date="2023-09" db="EMBL/GenBank/DDBJ databases">
        <title>Multi-omics analysis of a traditional fermented food reveals byproduct-associated fungal strains for waste-to-food upcycling.</title>
        <authorList>
            <consortium name="Lawrence Berkeley National Laboratory"/>
            <person name="Rekdal V.M."/>
            <person name="Villalobos-Escobedo J.M."/>
            <person name="Rodriguez-Valeron N."/>
            <person name="Garcia M.O."/>
            <person name="Vasquez D.P."/>
            <person name="Damayanti I."/>
            <person name="Sorensen P.M."/>
            <person name="Baidoo E.E."/>
            <person name="De Carvalho A.C."/>
            <person name="Riley R."/>
            <person name="Lipzen A."/>
            <person name="He G."/>
            <person name="Yan M."/>
            <person name="Haridas S."/>
            <person name="Daum C."/>
            <person name="Yoshinaga Y."/>
            <person name="Ng V."/>
            <person name="Grigoriev I.V."/>
            <person name="Munk R."/>
            <person name="Nuraida L."/>
            <person name="Wijaya C.H."/>
            <person name="Morales P.-C."/>
            <person name="Keasling J.D."/>
        </authorList>
    </citation>
    <scope>NUCLEOTIDE SEQUENCE [LARGE SCALE GENOMIC DNA]</scope>
    <source>
        <strain evidence="1 2">FGSC 2613</strain>
    </source>
</reference>
<protein>
    <submittedName>
        <fullName evidence="1">Uncharacterized protein</fullName>
    </submittedName>
</protein>